<dbReference type="SUPFAM" id="SSF56935">
    <property type="entry name" value="Porins"/>
    <property type="match status" value="1"/>
</dbReference>
<protein>
    <submittedName>
        <fullName evidence="12">TonB-linked outer membrane protein, SusC/RagA family</fullName>
    </submittedName>
</protein>
<dbReference type="RefSeq" id="WP_093327239.1">
    <property type="nucleotide sequence ID" value="NZ_FOAF01000005.1"/>
</dbReference>
<accession>A0A1H7U5L2</accession>
<organism evidence="12 13">
    <name type="scientific">Olivibacter domesticus</name>
    <name type="common">Pseudosphingobacterium domesticum</name>
    <dbReference type="NCBI Taxonomy" id="407022"/>
    <lineage>
        <taxon>Bacteria</taxon>
        <taxon>Pseudomonadati</taxon>
        <taxon>Bacteroidota</taxon>
        <taxon>Sphingobacteriia</taxon>
        <taxon>Sphingobacteriales</taxon>
        <taxon>Sphingobacteriaceae</taxon>
        <taxon>Olivibacter</taxon>
    </lineage>
</organism>
<dbReference type="Pfam" id="PF07715">
    <property type="entry name" value="Plug"/>
    <property type="match status" value="1"/>
</dbReference>
<dbReference type="InterPro" id="IPR023997">
    <property type="entry name" value="TonB-dep_OMP_SusC/RagA_CS"/>
</dbReference>
<keyword evidence="2 8" id="KW-0813">Transport</keyword>
<evidence type="ECO:0000256" key="9">
    <source>
        <dbReference type="RuleBase" id="RU003357"/>
    </source>
</evidence>
<dbReference type="InterPro" id="IPR036942">
    <property type="entry name" value="Beta-barrel_TonB_sf"/>
</dbReference>
<name>A0A1H7U5L2_OLID1</name>
<evidence type="ECO:0000256" key="2">
    <source>
        <dbReference type="ARBA" id="ARBA00022448"/>
    </source>
</evidence>
<dbReference type="Pfam" id="PF00593">
    <property type="entry name" value="TonB_dep_Rec_b-barrel"/>
    <property type="match status" value="1"/>
</dbReference>
<dbReference type="NCBIfam" id="TIGR04056">
    <property type="entry name" value="OMP_RagA_SusC"/>
    <property type="match status" value="1"/>
</dbReference>
<dbReference type="InterPro" id="IPR037066">
    <property type="entry name" value="Plug_dom_sf"/>
</dbReference>
<dbReference type="NCBIfam" id="TIGR04057">
    <property type="entry name" value="SusC_RagA_signa"/>
    <property type="match status" value="1"/>
</dbReference>
<keyword evidence="6 8" id="KW-0472">Membrane</keyword>
<dbReference type="InterPro" id="IPR039426">
    <property type="entry name" value="TonB-dep_rcpt-like"/>
</dbReference>
<dbReference type="Gene3D" id="2.60.40.1120">
    <property type="entry name" value="Carboxypeptidase-like, regulatory domain"/>
    <property type="match status" value="1"/>
</dbReference>
<sequence>MKLAFHAMATPLRWAPPQKFNQLKFIMRFQLIVGLLLSIFIQVSASTYAQKVSLKVKDMSLDQVFKLVESQTEYVFLYDDPSFTTEKVSLAVNHAPIEQLLEACLKDLPISYKIVDRNILFKRDESKIDLAKASLPQDPPISGQVRDSVGSPLAGVSIVVKGSTRGVTSDSEGRFQLPVTRGDVLVFSLIGYQRQEFTMAGQNRLQVVLKIDLSDLEEVVVIGYGQQKKRNLTAAVSSFKPTEENARPALSPDQLIQGRMAGVQVSAGSGSPGTVNRVSIRGIGSLSATNEPLYVIDGVPVVNQNAALLNFGENMNPLALLNPSDIESVEVLKDAASAAIYGSRATNGVILITTKSGKANQTKFGVDAFTGVSVVPNTDKMKMADPDLYLAVINEAINNFNTQYGYTPGATNYMEHKENPFPGEPGTDWFDLITRPANTTSLSLSFAGGTEKTSVYLSGNYLSQEGAFIDQKFTRYTGKLNLTHKLYSWLEFGANTSYSYSKNKRVPGSNLGTTMMGRSLLQRPFDRPFKPNGDYYLGGTDELIYHNPFQIINEQNVSLDNYRFLGSFFGTATITDGLKFKTMLGTDLTYTLDNIYYAEDHPYGTGIGVKYDNRRFTPNILWENTLNYNKTFDKLSVEGLLGYSYQKINLSSSNIEGSGFPSPSFQQLSVAASILSAGTALTESALMSIFGRSNLSWDDKYLLSLSLRADGSSKFHPDKRWGYFPSVSAGWNVSSEPFWSLAGTTAKIRGSYGETGNQDGISSYAYHAQMSGGRNYNNQSGIGVSTNGNRDLTWETARQYGTGLDAGFLNGKLNLTVDYFVKKTDNLLYSKPEPSTTGFTSIISNIGSMENKGWEFLLNTHIPLGPVQWSSDFNISFIKNKLTSLIGDEALLIGANMTLQVGQEVGSFYMYKQQGIYQSDDEVPESLYKNGVRAGDVMYEDLDGNGAINVSDRQIVGTANPDFYGGWNNSFSYKNFDFNIFFTYSYGNKVYASYRVNTDRLGSGFMNMTKQVANERWTGAGTSNTTPRAIYGNSWNTQNSSRFLEDGSYIRLRALNLGYTLPARIANKIGMKRLRVYVQGDNLYLWTKYRGFDPEVTNDFDPQFIGQDNLILPQLRSFNVGVNIGF</sequence>
<dbReference type="Pfam" id="PF13715">
    <property type="entry name" value="CarbopepD_reg_2"/>
    <property type="match status" value="1"/>
</dbReference>
<dbReference type="Gene3D" id="2.40.170.20">
    <property type="entry name" value="TonB-dependent receptor, beta-barrel domain"/>
    <property type="match status" value="1"/>
</dbReference>
<dbReference type="InterPro" id="IPR008969">
    <property type="entry name" value="CarboxyPept-like_regulatory"/>
</dbReference>
<dbReference type="Proteomes" id="UP000199421">
    <property type="component" value="Unassembled WGS sequence"/>
</dbReference>
<feature type="domain" description="TonB-dependent receptor plug" evidence="11">
    <location>
        <begin position="228"/>
        <end position="349"/>
    </location>
</feature>
<dbReference type="Gene3D" id="2.170.130.10">
    <property type="entry name" value="TonB-dependent receptor, plug domain"/>
    <property type="match status" value="1"/>
</dbReference>
<dbReference type="InterPro" id="IPR023996">
    <property type="entry name" value="TonB-dep_OMP_SusC/RagA"/>
</dbReference>
<evidence type="ECO:0000256" key="1">
    <source>
        <dbReference type="ARBA" id="ARBA00004571"/>
    </source>
</evidence>
<evidence type="ECO:0000313" key="13">
    <source>
        <dbReference type="Proteomes" id="UP000199421"/>
    </source>
</evidence>
<dbReference type="OrthoDB" id="9768177at2"/>
<comment type="subcellular location">
    <subcellularLocation>
        <location evidence="1 8">Cell outer membrane</location>
        <topology evidence="1 8">Multi-pass membrane protein</topology>
    </subcellularLocation>
</comment>
<keyword evidence="7 8" id="KW-0998">Cell outer membrane</keyword>
<dbReference type="InterPro" id="IPR012910">
    <property type="entry name" value="Plug_dom"/>
</dbReference>
<dbReference type="PROSITE" id="PS52016">
    <property type="entry name" value="TONB_DEPENDENT_REC_3"/>
    <property type="match status" value="1"/>
</dbReference>
<dbReference type="AlphaFoldDB" id="A0A1H7U5L2"/>
<dbReference type="STRING" id="407022.SAMN05661044_03734"/>
<dbReference type="EMBL" id="FOAF01000005">
    <property type="protein sequence ID" value="SEL91978.1"/>
    <property type="molecule type" value="Genomic_DNA"/>
</dbReference>
<dbReference type="GO" id="GO:0009279">
    <property type="term" value="C:cell outer membrane"/>
    <property type="evidence" value="ECO:0007669"/>
    <property type="project" value="UniProtKB-SubCell"/>
</dbReference>
<evidence type="ECO:0000256" key="7">
    <source>
        <dbReference type="ARBA" id="ARBA00023237"/>
    </source>
</evidence>
<evidence type="ECO:0000256" key="6">
    <source>
        <dbReference type="ARBA" id="ARBA00023136"/>
    </source>
</evidence>
<comment type="similarity">
    <text evidence="8 9">Belongs to the TonB-dependent receptor family.</text>
</comment>
<evidence type="ECO:0000259" key="10">
    <source>
        <dbReference type="Pfam" id="PF00593"/>
    </source>
</evidence>
<keyword evidence="3 8" id="KW-1134">Transmembrane beta strand</keyword>
<keyword evidence="4 8" id="KW-0812">Transmembrane</keyword>
<keyword evidence="13" id="KW-1185">Reference proteome</keyword>
<gene>
    <name evidence="12" type="ORF">SAMN05661044_03734</name>
</gene>
<evidence type="ECO:0000256" key="3">
    <source>
        <dbReference type="ARBA" id="ARBA00022452"/>
    </source>
</evidence>
<proteinExistence type="inferred from homology"/>
<feature type="domain" description="TonB-dependent receptor-like beta-barrel" evidence="10">
    <location>
        <begin position="529"/>
        <end position="1083"/>
    </location>
</feature>
<evidence type="ECO:0000313" key="12">
    <source>
        <dbReference type="EMBL" id="SEL91978.1"/>
    </source>
</evidence>
<evidence type="ECO:0000256" key="8">
    <source>
        <dbReference type="PROSITE-ProRule" id="PRU01360"/>
    </source>
</evidence>
<dbReference type="InterPro" id="IPR000531">
    <property type="entry name" value="Beta-barrel_TonB"/>
</dbReference>
<keyword evidence="5 9" id="KW-0798">TonB box</keyword>
<evidence type="ECO:0000256" key="4">
    <source>
        <dbReference type="ARBA" id="ARBA00022692"/>
    </source>
</evidence>
<evidence type="ECO:0000259" key="11">
    <source>
        <dbReference type="Pfam" id="PF07715"/>
    </source>
</evidence>
<reference evidence="13" key="1">
    <citation type="submission" date="2016-10" db="EMBL/GenBank/DDBJ databases">
        <authorList>
            <person name="Varghese N."/>
            <person name="Submissions S."/>
        </authorList>
    </citation>
    <scope>NUCLEOTIDE SEQUENCE [LARGE SCALE GENOMIC DNA]</scope>
    <source>
        <strain evidence="13">DSM 18733</strain>
    </source>
</reference>
<evidence type="ECO:0000256" key="5">
    <source>
        <dbReference type="ARBA" id="ARBA00023077"/>
    </source>
</evidence>
<dbReference type="SUPFAM" id="SSF49464">
    <property type="entry name" value="Carboxypeptidase regulatory domain-like"/>
    <property type="match status" value="1"/>
</dbReference>